<keyword evidence="2" id="KW-0812">Transmembrane</keyword>
<evidence type="ECO:0000256" key="2">
    <source>
        <dbReference type="SAM" id="Phobius"/>
    </source>
</evidence>
<evidence type="ECO:0000256" key="3">
    <source>
        <dbReference type="SAM" id="SignalP"/>
    </source>
</evidence>
<feature type="chain" id="PRO_5046770501" evidence="3">
    <location>
        <begin position="23"/>
        <end position="847"/>
    </location>
</feature>
<feature type="region of interest" description="Disordered" evidence="1">
    <location>
        <begin position="29"/>
        <end position="53"/>
    </location>
</feature>
<evidence type="ECO:0000313" key="5">
    <source>
        <dbReference type="RefSeq" id="XP_022242638.1"/>
    </source>
</evidence>
<name>A0ABM1SG83_LIMPO</name>
<feature type="transmembrane region" description="Helical" evidence="2">
    <location>
        <begin position="739"/>
        <end position="760"/>
    </location>
</feature>
<gene>
    <name evidence="5" type="primary">LOC111085952</name>
</gene>
<protein>
    <submittedName>
        <fullName evidence="5">Uncharacterized protein LOC111085952</fullName>
    </submittedName>
</protein>
<keyword evidence="4" id="KW-1185">Reference proteome</keyword>
<sequence>MKTNTAHQIFYLGVYLLRLIVANTMSPQDISTDQTRSPSVTSRTPSHLIDPSEFPLFTSNNSENESNSVSTVLNLDTTLTSLNENNSTSILINGKTTFASSENLNLNKDSESATPTSRALPSQKTSPTTEIRTDSSVNIPKISSREEIARTTVTHATLSAEDLVPEDSSSSTQIILEYLELTTKTSLFIDDAESPEIQTITIQAGQSTFHSEEITTTPDSISPETVTKTSFVESSVTGSLSIHTDELFQPEPSYNDSLLTAMKEPERETEGPYTKEGITNISQSSTTIDTRQLNDSFLVSSKSIDFDEAYHLLAVQTQPPVSLDSTDTNSSLNSTLSSHKSISSTIDTDFAERTTTEIEHFEEMTLSSLTSVEVPEETSSHKPTSKDVLLFHSEGSSTIDGIPFNEPMIANGSFMTYEESTEETFSMTSDDPLSKNQTFFVTSEETPTSKDTLFITQEPSLTKDSFFIEIIGSSSPRTEVSPTQNAAASGITHLTELLENTNGTGMQVIAKPISDRTFSQSDSTLVPSAVNFSAETTEDEINITEDLTESTAVSTVVSIGETQEVPYSSFPKEYNYDTLSTDVKIGITTIVFYAPGLEISEWIQYEEFRFRTVVVELLEKLLDVATEEMKNSTSNDPVANARVYSKPFSADDVVYVRPTPRTDGSRLIISFLVENKTADGRNGSVHGEVIVNAVARGKETLEQKVWMNLTSLYRGIYATFVDPNTLSTQASFLVRHLEVIIITVVILVFCLVILFAGVWLKCRTRGVSMYESDKAVLEKDMHSTVESGDLNPENQILSEEMKEQDSKALINGKNKIPVGLDDEGWVVPFKEIPLEDKNEPDVQDTKL</sequence>
<keyword evidence="2" id="KW-0472">Membrane</keyword>
<proteinExistence type="predicted"/>
<dbReference type="RefSeq" id="XP_022242638.1">
    <property type="nucleotide sequence ID" value="XM_022386930.1"/>
</dbReference>
<reference evidence="5" key="1">
    <citation type="submission" date="2025-08" db="UniProtKB">
        <authorList>
            <consortium name="RefSeq"/>
        </authorList>
    </citation>
    <scope>IDENTIFICATION</scope>
    <source>
        <tissue evidence="5">Muscle</tissue>
    </source>
</reference>
<keyword evidence="2" id="KW-1133">Transmembrane helix</keyword>
<feature type="compositionally biased region" description="Low complexity" evidence="1">
    <location>
        <begin position="35"/>
        <end position="46"/>
    </location>
</feature>
<evidence type="ECO:0000256" key="1">
    <source>
        <dbReference type="SAM" id="MobiDB-lite"/>
    </source>
</evidence>
<organism evidence="4 5">
    <name type="scientific">Limulus polyphemus</name>
    <name type="common">Atlantic horseshoe crab</name>
    <dbReference type="NCBI Taxonomy" id="6850"/>
    <lineage>
        <taxon>Eukaryota</taxon>
        <taxon>Metazoa</taxon>
        <taxon>Ecdysozoa</taxon>
        <taxon>Arthropoda</taxon>
        <taxon>Chelicerata</taxon>
        <taxon>Merostomata</taxon>
        <taxon>Xiphosura</taxon>
        <taxon>Limulidae</taxon>
        <taxon>Limulus</taxon>
    </lineage>
</organism>
<feature type="signal peptide" evidence="3">
    <location>
        <begin position="1"/>
        <end position="22"/>
    </location>
</feature>
<evidence type="ECO:0000313" key="4">
    <source>
        <dbReference type="Proteomes" id="UP000694941"/>
    </source>
</evidence>
<accession>A0ABM1SG83</accession>
<keyword evidence="3" id="KW-0732">Signal</keyword>
<feature type="region of interest" description="Disordered" evidence="1">
    <location>
        <begin position="105"/>
        <end position="138"/>
    </location>
</feature>
<dbReference type="Proteomes" id="UP000694941">
    <property type="component" value="Unplaced"/>
</dbReference>
<dbReference type="GeneID" id="111085952"/>